<feature type="transmembrane region" description="Helical" evidence="1">
    <location>
        <begin position="75"/>
        <end position="108"/>
    </location>
</feature>
<keyword evidence="1" id="KW-1133">Transmembrane helix</keyword>
<dbReference type="Proteomes" id="UP000242146">
    <property type="component" value="Unassembled WGS sequence"/>
</dbReference>
<sequence length="117" mass="13572">MTADCNGRLIGFVDEQQRWIHCTLHHDESNHPLDTSLCGSVDGQVRRFIHELAPDVSTLFGVHHFPGLIQVPPFFFLFLKCTLCFSLPFSLFSLFFFLYAFSSFFLTLTRKTPKRIR</sequence>
<gene>
    <name evidence="2" type="ORF">DM01DRAFT_1010853</name>
</gene>
<keyword evidence="1" id="KW-0812">Transmembrane</keyword>
<proteinExistence type="predicted"/>
<evidence type="ECO:0000313" key="2">
    <source>
        <dbReference type="EMBL" id="ORX63045.1"/>
    </source>
</evidence>
<comment type="caution">
    <text evidence="2">The sequence shown here is derived from an EMBL/GenBank/DDBJ whole genome shotgun (WGS) entry which is preliminary data.</text>
</comment>
<dbReference type="EMBL" id="MCGT01000001">
    <property type="protein sequence ID" value="ORX63045.1"/>
    <property type="molecule type" value="Genomic_DNA"/>
</dbReference>
<keyword evidence="1" id="KW-0472">Membrane</keyword>
<reference evidence="2 3" key="1">
    <citation type="submission" date="2016-07" db="EMBL/GenBank/DDBJ databases">
        <title>Pervasive Adenine N6-methylation of Active Genes in Fungi.</title>
        <authorList>
            <consortium name="DOE Joint Genome Institute"/>
            <person name="Mondo S.J."/>
            <person name="Dannebaum R.O."/>
            <person name="Kuo R.C."/>
            <person name="Labutti K."/>
            <person name="Haridas S."/>
            <person name="Kuo A."/>
            <person name="Salamov A."/>
            <person name="Ahrendt S.R."/>
            <person name="Lipzen A."/>
            <person name="Sullivan W."/>
            <person name="Andreopoulos W.B."/>
            <person name="Clum A."/>
            <person name="Lindquist E."/>
            <person name="Daum C."/>
            <person name="Ramamoorthy G.K."/>
            <person name="Gryganskyi A."/>
            <person name="Culley D."/>
            <person name="Magnuson J.K."/>
            <person name="James T.Y."/>
            <person name="O'Malley M.A."/>
            <person name="Stajich J.E."/>
            <person name="Spatafora J.W."/>
            <person name="Visel A."/>
            <person name="Grigoriev I.V."/>
        </authorList>
    </citation>
    <scope>NUCLEOTIDE SEQUENCE [LARGE SCALE GENOMIC DNA]</scope>
    <source>
        <strain evidence="2 3">NRRL 3301</strain>
    </source>
</reference>
<accession>A0A1X2GYD7</accession>
<name>A0A1X2GYD7_9FUNG</name>
<keyword evidence="3" id="KW-1185">Reference proteome</keyword>
<protein>
    <submittedName>
        <fullName evidence="2">Uncharacterized protein</fullName>
    </submittedName>
</protein>
<organism evidence="2 3">
    <name type="scientific">Hesseltinella vesiculosa</name>
    <dbReference type="NCBI Taxonomy" id="101127"/>
    <lineage>
        <taxon>Eukaryota</taxon>
        <taxon>Fungi</taxon>
        <taxon>Fungi incertae sedis</taxon>
        <taxon>Mucoromycota</taxon>
        <taxon>Mucoromycotina</taxon>
        <taxon>Mucoromycetes</taxon>
        <taxon>Mucorales</taxon>
        <taxon>Cunninghamellaceae</taxon>
        <taxon>Hesseltinella</taxon>
    </lineage>
</organism>
<evidence type="ECO:0000313" key="3">
    <source>
        <dbReference type="Proteomes" id="UP000242146"/>
    </source>
</evidence>
<dbReference type="AlphaFoldDB" id="A0A1X2GYD7"/>
<evidence type="ECO:0000256" key="1">
    <source>
        <dbReference type="SAM" id="Phobius"/>
    </source>
</evidence>